<dbReference type="InterPro" id="IPR044049">
    <property type="entry name" value="EccD_transm"/>
</dbReference>
<evidence type="ECO:0000256" key="1">
    <source>
        <dbReference type="ARBA" id="ARBA00004651"/>
    </source>
</evidence>
<evidence type="ECO:0000313" key="9">
    <source>
        <dbReference type="EMBL" id="MFC5927219.1"/>
    </source>
</evidence>
<evidence type="ECO:0000256" key="6">
    <source>
        <dbReference type="ARBA" id="ARBA00023136"/>
    </source>
</evidence>
<comment type="subcellular location">
    <subcellularLocation>
        <location evidence="1">Cell membrane</location>
        <topology evidence="1">Multi-pass membrane protein</topology>
    </subcellularLocation>
</comment>
<dbReference type="InterPro" id="IPR024962">
    <property type="entry name" value="YukD-like"/>
</dbReference>
<feature type="transmembrane region" description="Helical" evidence="7">
    <location>
        <begin position="347"/>
        <end position="364"/>
    </location>
</feature>
<proteinExistence type="inferred from homology"/>
<evidence type="ECO:0000256" key="2">
    <source>
        <dbReference type="ARBA" id="ARBA00006162"/>
    </source>
</evidence>
<feature type="transmembrane region" description="Helical" evidence="7">
    <location>
        <begin position="264"/>
        <end position="283"/>
    </location>
</feature>
<comment type="caution">
    <text evidence="9">The sequence shown here is derived from an EMBL/GenBank/DDBJ whole genome shotgun (WGS) entry which is preliminary data.</text>
</comment>
<feature type="transmembrane region" description="Helical" evidence="7">
    <location>
        <begin position="322"/>
        <end position="341"/>
    </location>
</feature>
<accession>A0ABW1HFH1</accession>
<evidence type="ECO:0000259" key="8">
    <source>
        <dbReference type="Pfam" id="PF19053"/>
    </source>
</evidence>
<evidence type="ECO:0000313" key="10">
    <source>
        <dbReference type="Proteomes" id="UP001596226"/>
    </source>
</evidence>
<feature type="transmembrane region" description="Helical" evidence="7">
    <location>
        <begin position="236"/>
        <end position="258"/>
    </location>
</feature>
<keyword evidence="3" id="KW-1003">Cell membrane</keyword>
<evidence type="ECO:0000256" key="5">
    <source>
        <dbReference type="ARBA" id="ARBA00022989"/>
    </source>
</evidence>
<feature type="transmembrane region" description="Helical" evidence="7">
    <location>
        <begin position="376"/>
        <end position="395"/>
    </location>
</feature>
<dbReference type="Pfam" id="PF08817">
    <property type="entry name" value="YukD"/>
    <property type="match status" value="1"/>
</dbReference>
<dbReference type="InterPro" id="IPR006707">
    <property type="entry name" value="T7SS_EccD"/>
</dbReference>
<feature type="domain" description="EccD-like transmembrane" evidence="8">
    <location>
        <begin position="121"/>
        <end position="462"/>
    </location>
</feature>
<dbReference type="EMBL" id="JBHSQS010000027">
    <property type="protein sequence ID" value="MFC5927219.1"/>
    <property type="molecule type" value="Genomic_DNA"/>
</dbReference>
<evidence type="ECO:0000256" key="3">
    <source>
        <dbReference type="ARBA" id="ARBA00022475"/>
    </source>
</evidence>
<feature type="transmembrane region" description="Helical" evidence="7">
    <location>
        <begin position="401"/>
        <end position="422"/>
    </location>
</feature>
<comment type="similarity">
    <text evidence="2">Belongs to the EccD/Snm4 family.</text>
</comment>
<evidence type="ECO:0000256" key="4">
    <source>
        <dbReference type="ARBA" id="ARBA00022692"/>
    </source>
</evidence>
<dbReference type="Proteomes" id="UP001596226">
    <property type="component" value="Unassembled WGS sequence"/>
</dbReference>
<feature type="transmembrane region" description="Helical" evidence="7">
    <location>
        <begin position="150"/>
        <end position="168"/>
    </location>
</feature>
<sequence>MATKTATGGLSRITIVAPRTRMDLALPADVPMADLLPTLLRYAGEDLADDGVRHGGWALSRLGGAPLDGGRTAAQLGVRDGEVLYFNPRSSAAPEVVFDDVVDAVATATNQRPGAWHVDATRSFAVLFAAAALGAGALAALFAGPPHLPGALAAVLAAVALLVGAAVLSRAAGDSRTGAVLAMVGLVHAGTGGLLLLAGDRPLSDLASPHVLLGATAVVIAGAVAALAVGDRYPLFFSAIGVGTAIGVGALLCLTFGIDAPAAAAVVAAIAFGSVPALPMVAYRLARLPVPSIPTGPDDLKTDTESVDGRQVLQSSERADQFLTGLLWTVSLLVLGAQLVLALDGRLAAVLLCLVLGLLSLLRARPLLGRAQRTPVLLAGTVGLGLAAAATFGGGSLSVRLGLVLGGLVVAAVVSLIYGLTVAGKPISPVWGRLLDIVEILLIISLVPLAVWVCGLYGWIVNLRP</sequence>
<dbReference type="Gene3D" id="3.10.20.90">
    <property type="entry name" value="Phosphatidylinositol 3-kinase Catalytic Subunit, Chain A, domain 1"/>
    <property type="match status" value="1"/>
</dbReference>
<dbReference type="Pfam" id="PF19053">
    <property type="entry name" value="EccD"/>
    <property type="match status" value="1"/>
</dbReference>
<dbReference type="RefSeq" id="WP_377515576.1">
    <property type="nucleotide sequence ID" value="NZ_JBHSQS010000027.1"/>
</dbReference>
<keyword evidence="10" id="KW-1185">Reference proteome</keyword>
<dbReference type="PIRSF" id="PIRSF017804">
    <property type="entry name" value="Secretion_EccD1"/>
    <property type="match status" value="1"/>
</dbReference>
<organism evidence="9 10">
    <name type="scientific">Micromonospora vulcania</name>
    <dbReference type="NCBI Taxonomy" id="1441873"/>
    <lineage>
        <taxon>Bacteria</taxon>
        <taxon>Bacillati</taxon>
        <taxon>Actinomycetota</taxon>
        <taxon>Actinomycetes</taxon>
        <taxon>Micromonosporales</taxon>
        <taxon>Micromonosporaceae</taxon>
        <taxon>Micromonospora</taxon>
    </lineage>
</organism>
<feature type="transmembrane region" description="Helical" evidence="7">
    <location>
        <begin position="434"/>
        <end position="460"/>
    </location>
</feature>
<name>A0ABW1HFH1_9ACTN</name>
<evidence type="ECO:0000256" key="7">
    <source>
        <dbReference type="SAM" id="Phobius"/>
    </source>
</evidence>
<feature type="transmembrane region" description="Helical" evidence="7">
    <location>
        <begin position="211"/>
        <end position="229"/>
    </location>
</feature>
<feature type="transmembrane region" description="Helical" evidence="7">
    <location>
        <begin position="180"/>
        <end position="199"/>
    </location>
</feature>
<keyword evidence="4 7" id="KW-0812">Transmembrane</keyword>
<protein>
    <submittedName>
        <fullName evidence="9">Type VII secretion integral membrane protein EccD</fullName>
    </submittedName>
</protein>
<feature type="transmembrane region" description="Helical" evidence="7">
    <location>
        <begin position="124"/>
        <end position="144"/>
    </location>
</feature>
<gene>
    <name evidence="9" type="primary">eccD</name>
    <name evidence="9" type="ORF">ACFQGL_28155</name>
</gene>
<keyword evidence="6 7" id="KW-0472">Membrane</keyword>
<reference evidence="10" key="1">
    <citation type="journal article" date="2019" name="Int. J. Syst. Evol. Microbiol.">
        <title>The Global Catalogue of Microorganisms (GCM) 10K type strain sequencing project: providing services to taxonomists for standard genome sequencing and annotation.</title>
        <authorList>
            <consortium name="The Broad Institute Genomics Platform"/>
            <consortium name="The Broad Institute Genome Sequencing Center for Infectious Disease"/>
            <person name="Wu L."/>
            <person name="Ma J."/>
        </authorList>
    </citation>
    <scope>NUCLEOTIDE SEQUENCE [LARGE SCALE GENOMIC DNA]</scope>
    <source>
        <strain evidence="10">CGMCC 4.7144</strain>
    </source>
</reference>
<keyword evidence="5 7" id="KW-1133">Transmembrane helix</keyword>
<dbReference type="NCBIfam" id="TIGR03920">
    <property type="entry name" value="T7SS_EccD"/>
    <property type="match status" value="1"/>
</dbReference>